<name>A0A2M8RXY9_9PAST</name>
<evidence type="ECO:0008006" key="4">
    <source>
        <dbReference type="Google" id="ProtNLM"/>
    </source>
</evidence>
<evidence type="ECO:0000256" key="1">
    <source>
        <dbReference type="SAM" id="MobiDB-lite"/>
    </source>
</evidence>
<evidence type="ECO:0000313" key="2">
    <source>
        <dbReference type="EMBL" id="PJG83759.1"/>
    </source>
</evidence>
<gene>
    <name evidence="2" type="ORF">CVP04_01310</name>
</gene>
<sequence length="657" mass="72419">MRNLLPKINSKDGQFHNGNPSTGEQGTRVTAEWLNDVQNHLQDFGIEMRYLLAKAAMTPDPAKQTQIYDALINIINDNHRRASTTAVGEVQLTNDTGLDSESLGLTAKAGKALAQAIAAVKLSLNNYIPLNKRSDSVVSTSSDTVATSKAANTAYNKGAEAKTAADNAQKSATEAANLAKTKATAHTTVTNLNTLSGSQFFGCYDSAIGVPSDLANSNADFNGIHADAGYQKFQLLVVTHQDIRIRYQDDGANWSNWEQFGLKKHIDAKVNKSGDTITGKLMIKYAASNAWSALHLGTTDGEWRLEVHPNSTLANQRRFNMVFATATEQTYLWFPHIGDGDTVAYRSWVSTEIAKLWTADQYSAKASRAYVEVKVENAGQSGLTIKRTGTSGNWLSRIEALDDKRWKFWTENGFNVYLPAKSGTIALTSDLTKANVGLGNVQNYGASDTGGTSNYVLRNAAGDIVVRTLKSTYVDEGYCKGAIAFRVNNGTDNHTRYCNNPAAVRSWLQLAPTRRDYSRTIKGVRTWDNGSQRDINISGQVIAATDGRIEQFFHYKNFRVPWFDLEDAGKDGARGYIIPCQLWTAMPNKVTKVQIQFIRATGATNQSTTYLAEAGEWLTAWAYYKQGTNKSQIWINVNRVEGDQDNHIDMLVWVEGY</sequence>
<feature type="compositionally biased region" description="Polar residues" evidence="1">
    <location>
        <begin position="16"/>
        <end position="26"/>
    </location>
</feature>
<protein>
    <recommendedName>
        <fullName evidence="4">Phage tail protein</fullName>
    </recommendedName>
</protein>
<reference evidence="2 3" key="1">
    <citation type="submission" date="2017-11" db="EMBL/GenBank/DDBJ databases">
        <title>Reclassification of Bisgaard taxon 5 as Caviibacterium pharyngocola gen. nov., sp. nov.</title>
        <authorList>
            <person name="Christensen H."/>
        </authorList>
    </citation>
    <scope>NUCLEOTIDE SEQUENCE [LARGE SCALE GENOMIC DNA]</scope>
    <source>
        <strain evidence="2 3">7_3</strain>
    </source>
</reference>
<evidence type="ECO:0000313" key="3">
    <source>
        <dbReference type="Proteomes" id="UP000230282"/>
    </source>
</evidence>
<proteinExistence type="predicted"/>
<comment type="caution">
    <text evidence="2">The sequence shown here is derived from an EMBL/GenBank/DDBJ whole genome shotgun (WGS) entry which is preliminary data.</text>
</comment>
<organism evidence="2 3">
    <name type="scientific">Caviibacterium pharyngocola</name>
    <dbReference type="NCBI Taxonomy" id="28159"/>
    <lineage>
        <taxon>Bacteria</taxon>
        <taxon>Pseudomonadati</taxon>
        <taxon>Pseudomonadota</taxon>
        <taxon>Gammaproteobacteria</taxon>
        <taxon>Pasteurellales</taxon>
        <taxon>Pasteurellaceae</taxon>
        <taxon>Caviibacterium</taxon>
    </lineage>
</organism>
<feature type="region of interest" description="Disordered" evidence="1">
    <location>
        <begin position="1"/>
        <end position="26"/>
    </location>
</feature>
<accession>A0A2M8RXY9</accession>
<dbReference type="AlphaFoldDB" id="A0A2M8RXY9"/>
<dbReference type="Proteomes" id="UP000230282">
    <property type="component" value="Unassembled WGS sequence"/>
</dbReference>
<keyword evidence="3" id="KW-1185">Reference proteome</keyword>
<dbReference type="EMBL" id="PHGZ01000004">
    <property type="protein sequence ID" value="PJG83759.1"/>
    <property type="molecule type" value="Genomic_DNA"/>
</dbReference>
<dbReference type="RefSeq" id="WP_100295726.1">
    <property type="nucleotide sequence ID" value="NZ_PHGZ01000004.1"/>
</dbReference>
<dbReference type="OrthoDB" id="5691093at2"/>